<accession>A0A6L3N3P4</accession>
<comment type="caution">
    <text evidence="1">The sequence shown here is derived from an EMBL/GenBank/DDBJ whole genome shotgun (WGS) entry which is preliminary data.</text>
</comment>
<evidence type="ECO:0000313" key="1">
    <source>
        <dbReference type="EMBL" id="KAB0640710.1"/>
    </source>
</evidence>
<reference evidence="1 2" key="1">
    <citation type="submission" date="2019-09" db="EMBL/GenBank/DDBJ databases">
        <title>Draft genome sequences of 48 bacterial type strains from the CCUG.</title>
        <authorList>
            <person name="Tunovic T."/>
            <person name="Pineiro-Iglesias B."/>
            <person name="Unosson C."/>
            <person name="Inganas E."/>
            <person name="Ohlen M."/>
            <person name="Cardew S."/>
            <person name="Jensie-Markopoulos S."/>
            <person name="Salva-Serra F."/>
            <person name="Jaen-Luchoro D."/>
            <person name="Karlsson R."/>
            <person name="Svensson-Stadler L."/>
            <person name="Chun J."/>
            <person name="Moore E."/>
        </authorList>
    </citation>
    <scope>NUCLEOTIDE SEQUENCE [LARGE SCALE GENOMIC DNA]</scope>
    <source>
        <strain evidence="1 2">CCUG 65686</strain>
    </source>
</reference>
<sequence>MSKAKYMYAWKDDDDVYVNKAESIEEIIEGIIEYYDEDAQEVIIAQHDGKFTVRFVVDYDGYDRDWHEMEFGEIEEIEREREEGSFQVHCEFEATPWTASQFLDALARVYGRQDQFDISENN</sequence>
<gene>
    <name evidence="1" type="ORF">F7R25_04215</name>
</gene>
<evidence type="ECO:0000313" key="2">
    <source>
        <dbReference type="Proteomes" id="UP000473470"/>
    </source>
</evidence>
<organism evidence="1 2">
    <name type="scientific">Burkholderia stagnalis</name>
    <dbReference type="NCBI Taxonomy" id="1503054"/>
    <lineage>
        <taxon>Bacteria</taxon>
        <taxon>Pseudomonadati</taxon>
        <taxon>Pseudomonadota</taxon>
        <taxon>Betaproteobacteria</taxon>
        <taxon>Burkholderiales</taxon>
        <taxon>Burkholderiaceae</taxon>
        <taxon>Burkholderia</taxon>
        <taxon>Burkholderia cepacia complex</taxon>
    </lineage>
</organism>
<proteinExistence type="predicted"/>
<protein>
    <submittedName>
        <fullName evidence="1">Uncharacterized protein</fullName>
    </submittedName>
</protein>
<name>A0A6L3N3P4_9BURK</name>
<dbReference type="RefSeq" id="WP_150998533.1">
    <property type="nucleotide sequence ID" value="NZ_CABVPM010000001.1"/>
</dbReference>
<dbReference type="Proteomes" id="UP000473470">
    <property type="component" value="Unassembled WGS sequence"/>
</dbReference>
<dbReference type="AlphaFoldDB" id="A0A6L3N3P4"/>
<dbReference type="EMBL" id="VZOK01000004">
    <property type="protein sequence ID" value="KAB0640710.1"/>
    <property type="molecule type" value="Genomic_DNA"/>
</dbReference>